<comment type="caution">
    <text evidence="7">The sequence shown here is derived from an EMBL/GenBank/DDBJ whole genome shotgun (WGS) entry which is preliminary data.</text>
</comment>
<name>A0ABX2A441_9MICO</name>
<organism evidence="7 8">
    <name type="scientific">Isoptericola halotolerans</name>
    <dbReference type="NCBI Taxonomy" id="300560"/>
    <lineage>
        <taxon>Bacteria</taxon>
        <taxon>Bacillati</taxon>
        <taxon>Actinomycetota</taxon>
        <taxon>Actinomycetes</taxon>
        <taxon>Micrococcales</taxon>
        <taxon>Promicromonosporaceae</taxon>
        <taxon>Isoptericola</taxon>
    </lineage>
</organism>
<keyword evidence="4 5" id="KW-0472">Membrane</keyword>
<evidence type="ECO:0000256" key="5">
    <source>
        <dbReference type="SAM" id="Phobius"/>
    </source>
</evidence>
<protein>
    <submittedName>
        <fullName evidence="7">RDD family membrane protein YckC</fullName>
    </submittedName>
</protein>
<dbReference type="InterPro" id="IPR010432">
    <property type="entry name" value="RDD"/>
</dbReference>
<dbReference type="EMBL" id="JABEZU010000002">
    <property type="protein sequence ID" value="NOV97612.1"/>
    <property type="molecule type" value="Genomic_DNA"/>
</dbReference>
<proteinExistence type="predicted"/>
<feature type="transmembrane region" description="Helical" evidence="5">
    <location>
        <begin position="108"/>
        <end position="129"/>
    </location>
</feature>
<evidence type="ECO:0000256" key="2">
    <source>
        <dbReference type="ARBA" id="ARBA00022692"/>
    </source>
</evidence>
<dbReference type="Pfam" id="PF06271">
    <property type="entry name" value="RDD"/>
    <property type="match status" value="1"/>
</dbReference>
<dbReference type="PANTHER" id="PTHR38480:SF1">
    <property type="entry name" value="SLR0254 PROTEIN"/>
    <property type="match status" value="1"/>
</dbReference>
<evidence type="ECO:0000256" key="4">
    <source>
        <dbReference type="ARBA" id="ARBA00023136"/>
    </source>
</evidence>
<keyword evidence="8" id="KW-1185">Reference proteome</keyword>
<evidence type="ECO:0000313" key="7">
    <source>
        <dbReference type="EMBL" id="NOV97612.1"/>
    </source>
</evidence>
<gene>
    <name evidence="7" type="ORF">HDG69_002187</name>
</gene>
<dbReference type="RefSeq" id="WP_171783798.1">
    <property type="nucleotide sequence ID" value="NZ_BAAAML010000009.1"/>
</dbReference>
<feature type="domain" description="RDD" evidence="6">
    <location>
        <begin position="18"/>
        <end position="146"/>
    </location>
</feature>
<dbReference type="PANTHER" id="PTHR38480">
    <property type="entry name" value="SLR0254 PROTEIN"/>
    <property type="match status" value="1"/>
</dbReference>
<feature type="transmembrane region" description="Helical" evidence="5">
    <location>
        <begin position="27"/>
        <end position="50"/>
    </location>
</feature>
<evidence type="ECO:0000256" key="1">
    <source>
        <dbReference type="ARBA" id="ARBA00004141"/>
    </source>
</evidence>
<feature type="transmembrane region" description="Helical" evidence="5">
    <location>
        <begin position="57"/>
        <end position="77"/>
    </location>
</feature>
<evidence type="ECO:0000256" key="3">
    <source>
        <dbReference type="ARBA" id="ARBA00022989"/>
    </source>
</evidence>
<keyword evidence="3 5" id="KW-1133">Transmembrane helix</keyword>
<keyword evidence="2 5" id="KW-0812">Transmembrane</keyword>
<comment type="subcellular location">
    <subcellularLocation>
        <location evidence="1">Membrane</location>
        <topology evidence="1">Multi-pass membrane protein</topology>
    </subcellularLocation>
</comment>
<evidence type="ECO:0000259" key="6">
    <source>
        <dbReference type="Pfam" id="PF06271"/>
    </source>
</evidence>
<evidence type="ECO:0000313" key="8">
    <source>
        <dbReference type="Proteomes" id="UP000757540"/>
    </source>
</evidence>
<sequence>MQDGILIGEGVVLDARPASFATRSLGALLDALVTVVLFVGTMSLVVGTAIDRLNAQWGNTLAVVLMVTFLVGLPVTVETLTRGRSLGKLATGLRVVRDDGGPVRFRHAFVRALVGVFEIWFTFGAIAIITSLSNARGKRLGDLLAGTYAVRVRGARGWERPLVMAPDLVGWARAADIRRLPDGLALRARQVLDRGPRLAPSSRARLTNELAGQVEAYVAPGPPPGTPAEAFLHAVLYERRDRELVRGQAERERATQQAQVLHRLPYAVADPRD</sequence>
<dbReference type="Proteomes" id="UP000757540">
    <property type="component" value="Unassembled WGS sequence"/>
</dbReference>
<accession>A0ABX2A441</accession>
<reference evidence="7 8" key="1">
    <citation type="submission" date="2020-05" db="EMBL/GenBank/DDBJ databases">
        <title>Genomic Encyclopedia of Type Strains, Phase III (KMG-III): the genomes of soil and plant-associated and newly described type strains.</title>
        <authorList>
            <person name="Whitman W."/>
        </authorList>
    </citation>
    <scope>NUCLEOTIDE SEQUENCE [LARGE SCALE GENOMIC DNA]</scope>
    <source>
        <strain evidence="7 8">KCTC 19046</strain>
    </source>
</reference>